<feature type="region of interest" description="Disordered" evidence="1">
    <location>
        <begin position="226"/>
        <end position="285"/>
    </location>
</feature>
<feature type="compositionally biased region" description="Polar residues" evidence="1">
    <location>
        <begin position="13"/>
        <end position="25"/>
    </location>
</feature>
<gene>
    <name evidence="3" type="ORF">CTheo_8333</name>
</gene>
<dbReference type="OrthoDB" id="3249407at2759"/>
<proteinExistence type="predicted"/>
<evidence type="ECO:0000313" key="3">
    <source>
        <dbReference type="EMBL" id="KAB5588225.1"/>
    </source>
</evidence>
<feature type="compositionally biased region" description="Basic and acidic residues" evidence="1">
    <location>
        <begin position="1"/>
        <end position="10"/>
    </location>
</feature>
<feature type="region of interest" description="Disordered" evidence="1">
    <location>
        <begin position="333"/>
        <end position="401"/>
    </location>
</feature>
<dbReference type="InterPro" id="IPR045341">
    <property type="entry name" value="DUF6532"/>
</dbReference>
<sequence>MTRSARDIVDSHLANTPTNPDTHPSATEPKDDQGPVGLYDYPPEDVRSREYTTGRRQSRSTERNLQYREMRASEEQKRHKSNDTRARNTALRARVRDPTDQPGQNGGGPEGEAATSSDPTATHRRGRSTTIRPLSRSPTPGSTDHKCDRPTQVPGESQYTYVYETLNHEGLVKFAQETFGLDVGGCDTQTIIHKLRVAEAQQASQVGPSRRPPSIVVLSPTPLQVGGGWSQDVLNKPLSVGPSRKRPSDDANPSGGSSKRQRTATAPDDTATESESDDEPLIITKVSTSKAAKDVVVLDSSGTESKASDEPTKDNETFVCTTAEHIIRGCSGLVPGPNLGPHPPPNRGTRPPPPTREATAATVLEGRPSGTSFTARPSNTSSPSLGDPIPPSKIVPPSLLSQLRGPVHSRLRGELLRRYLEEADREAQAAEADHAQASAATSDVDEVPETTFDSTSNASQHATDGSTPKSTPIPRTYVGPRSHISSQPTTCVTEPANTETLANKDDASVDPPIRPNSPSLTPSQLIRRERARALAARAHAEAADEHRHPHLFAVASHPPISRSQPRPSTGETRNTVRQHMGEPRRLDPISAARTDMLAFNQAVAQGEATSFVESVTRQSERMPRCMPPASRPRDDLLEDDEEMLAQAEAYTKLKWPKRPTRIRKPKPLARDVSGIRRQVLIMAKLHLFAYALVEGIYQTRATFLRWAAAVHIATWQMELPGQPYMKPDDDIFEIMVNNLATLRGKVKERMREFVATVSGFHQRLRNQQIIQENLDRFNKLYPNSFHCQSSNPHGGDYEHPEIGHCIALALFHSSSAVGVIFPDYFLDMPLTAVAFALAIWQFCLEEWVNGWRQNCDLGMGAMRDKYEAQLAGLKELRDVAPRRMNRLQNEWRDYVAEYSGAVFIPECENVEPLRRSQMRPDTPEPNVDAITVEEMNRNLLETARQASLRDQMEFIAAQELAMDMGAADDVEMGEPEELHAPTRCSRSPSPLPAEYNEHGIQTASSKGKGHS</sequence>
<dbReference type="AlphaFoldDB" id="A0A5N5Q925"/>
<keyword evidence="4" id="KW-1185">Reference proteome</keyword>
<evidence type="ECO:0000313" key="4">
    <source>
        <dbReference type="Proteomes" id="UP000383932"/>
    </source>
</evidence>
<feature type="region of interest" description="Disordered" evidence="1">
    <location>
        <begin position="426"/>
        <end position="524"/>
    </location>
</feature>
<evidence type="ECO:0000256" key="1">
    <source>
        <dbReference type="SAM" id="MobiDB-lite"/>
    </source>
</evidence>
<dbReference type="EMBL" id="SSOP01000521">
    <property type="protein sequence ID" value="KAB5588225.1"/>
    <property type="molecule type" value="Genomic_DNA"/>
</dbReference>
<feature type="compositionally biased region" description="Pro residues" evidence="1">
    <location>
        <begin position="338"/>
        <end position="355"/>
    </location>
</feature>
<dbReference type="Pfam" id="PF20149">
    <property type="entry name" value="DUF6532"/>
    <property type="match status" value="1"/>
</dbReference>
<feature type="region of interest" description="Disordered" evidence="1">
    <location>
        <begin position="1"/>
        <end position="154"/>
    </location>
</feature>
<name>A0A5N5Q925_9AGAM</name>
<feature type="compositionally biased region" description="Polar residues" evidence="1">
    <location>
        <begin position="561"/>
        <end position="577"/>
    </location>
</feature>
<reference evidence="3 4" key="1">
    <citation type="journal article" date="2019" name="Fungal Biol. Biotechnol.">
        <title>Draft genome sequence of fastidious pathogen Ceratobasidium theobromae, which causes vascular-streak dieback in Theobroma cacao.</title>
        <authorList>
            <person name="Ali S.S."/>
            <person name="Asman A."/>
            <person name="Shao J."/>
            <person name="Firmansyah A.P."/>
            <person name="Susilo A.W."/>
            <person name="Rosmana A."/>
            <person name="McMahon P."/>
            <person name="Junaid M."/>
            <person name="Guest D."/>
            <person name="Kheng T.Y."/>
            <person name="Meinhardt L.W."/>
            <person name="Bailey B.A."/>
        </authorList>
    </citation>
    <scope>NUCLEOTIDE SEQUENCE [LARGE SCALE GENOMIC DNA]</scope>
    <source>
        <strain evidence="3 4">CT2</strain>
    </source>
</reference>
<organism evidence="3 4">
    <name type="scientific">Ceratobasidium theobromae</name>
    <dbReference type="NCBI Taxonomy" id="1582974"/>
    <lineage>
        <taxon>Eukaryota</taxon>
        <taxon>Fungi</taxon>
        <taxon>Dikarya</taxon>
        <taxon>Basidiomycota</taxon>
        <taxon>Agaricomycotina</taxon>
        <taxon>Agaricomycetes</taxon>
        <taxon>Cantharellales</taxon>
        <taxon>Ceratobasidiaceae</taxon>
        <taxon>Ceratobasidium</taxon>
    </lineage>
</organism>
<feature type="region of interest" description="Disordered" evidence="1">
    <location>
        <begin position="557"/>
        <end position="582"/>
    </location>
</feature>
<dbReference type="Proteomes" id="UP000383932">
    <property type="component" value="Unassembled WGS sequence"/>
</dbReference>
<feature type="domain" description="DUF6532" evidence="2">
    <location>
        <begin position="688"/>
        <end position="875"/>
    </location>
</feature>
<comment type="caution">
    <text evidence="3">The sequence shown here is derived from an EMBL/GenBank/DDBJ whole genome shotgun (WGS) entry which is preliminary data.</text>
</comment>
<feature type="compositionally biased region" description="Basic and acidic residues" evidence="1">
    <location>
        <begin position="44"/>
        <end position="86"/>
    </location>
</feature>
<feature type="compositionally biased region" description="Polar residues" evidence="1">
    <location>
        <begin position="128"/>
        <end position="142"/>
    </location>
</feature>
<feature type="region of interest" description="Disordered" evidence="1">
    <location>
        <begin position="972"/>
        <end position="1011"/>
    </location>
</feature>
<accession>A0A5N5Q925</accession>
<feature type="compositionally biased region" description="Polar residues" evidence="1">
    <location>
        <begin position="483"/>
        <end position="501"/>
    </location>
</feature>
<feature type="compositionally biased region" description="Acidic residues" evidence="1">
    <location>
        <begin position="270"/>
        <end position="280"/>
    </location>
</feature>
<protein>
    <submittedName>
        <fullName evidence="3">Formin-like protein 20</fullName>
    </submittedName>
</protein>
<evidence type="ECO:0000259" key="2">
    <source>
        <dbReference type="Pfam" id="PF20149"/>
    </source>
</evidence>
<feature type="compositionally biased region" description="Polar residues" evidence="1">
    <location>
        <begin position="369"/>
        <end position="384"/>
    </location>
</feature>
<feature type="region of interest" description="Disordered" evidence="1">
    <location>
        <begin position="615"/>
        <end position="634"/>
    </location>
</feature>
<feature type="compositionally biased region" description="Polar residues" evidence="1">
    <location>
        <begin position="451"/>
        <end position="470"/>
    </location>
</feature>